<dbReference type="Gene3D" id="3.90.1150.200">
    <property type="match status" value="1"/>
</dbReference>
<dbReference type="InterPro" id="IPR014922">
    <property type="entry name" value="YdhG-like"/>
</dbReference>
<evidence type="ECO:0000259" key="1">
    <source>
        <dbReference type="Pfam" id="PF08818"/>
    </source>
</evidence>
<accession>A0A125W937</accession>
<reference evidence="2 3" key="1">
    <citation type="submission" date="2010-07" db="EMBL/GenBank/DDBJ databases">
        <authorList>
            <person name="Sid Ahmed O."/>
        </authorList>
    </citation>
    <scope>NUCLEOTIDE SEQUENCE [LARGE SCALE GENOMIC DNA]</scope>
    <source>
        <strain evidence="2 3">TX4248</strain>
    </source>
</reference>
<dbReference type="SUPFAM" id="SSF159888">
    <property type="entry name" value="YdhG-like"/>
    <property type="match status" value="1"/>
</dbReference>
<dbReference type="Proteomes" id="UP000004846">
    <property type="component" value="Unassembled WGS sequence"/>
</dbReference>
<name>A0A125W937_ENTFL</name>
<sequence>MTIIANYIRQQPQHQTQLTEIYQAILAVVPQETTEKIAYGMPTFYLNGNLVHFAAAKQHLGFYPTPSAIQRFSKELRPFKTSKGAIQFPYTQELPLSLIQEIVKFRVQENMKSVGQKSL</sequence>
<dbReference type="EMBL" id="AEBR01000006">
    <property type="protein sequence ID" value="EFM84082.1"/>
    <property type="molecule type" value="Genomic_DNA"/>
</dbReference>
<dbReference type="HOGENOM" id="CLU_128703_1_0_9"/>
<protein>
    <recommendedName>
        <fullName evidence="1">YdhG-like domain-containing protein</fullName>
    </recommendedName>
</protein>
<feature type="domain" description="YdhG-like" evidence="1">
    <location>
        <begin position="15"/>
        <end position="107"/>
    </location>
</feature>
<comment type="caution">
    <text evidence="2">The sequence shown here is derived from an EMBL/GenBank/DDBJ whole genome shotgun (WGS) entry which is preliminary data.</text>
</comment>
<dbReference type="AlphaFoldDB" id="A0A125W937"/>
<dbReference type="RefSeq" id="WP_002364154.1">
    <property type="nucleotide sequence ID" value="NZ_GL454412.1"/>
</dbReference>
<gene>
    <name evidence="2" type="ORF">HMPREF9498_00310</name>
</gene>
<dbReference type="Pfam" id="PF08818">
    <property type="entry name" value="DUF1801"/>
    <property type="match status" value="1"/>
</dbReference>
<proteinExistence type="predicted"/>
<evidence type="ECO:0000313" key="2">
    <source>
        <dbReference type="EMBL" id="EFM84082.1"/>
    </source>
</evidence>
<evidence type="ECO:0000313" key="3">
    <source>
        <dbReference type="Proteomes" id="UP000004846"/>
    </source>
</evidence>
<organism evidence="2 3">
    <name type="scientific">Enterococcus faecalis TX4248</name>
    <dbReference type="NCBI Taxonomy" id="749495"/>
    <lineage>
        <taxon>Bacteria</taxon>
        <taxon>Bacillati</taxon>
        <taxon>Bacillota</taxon>
        <taxon>Bacilli</taxon>
        <taxon>Lactobacillales</taxon>
        <taxon>Enterococcaceae</taxon>
        <taxon>Enterococcus</taxon>
    </lineage>
</organism>